<evidence type="ECO:0000256" key="1">
    <source>
        <dbReference type="SAM" id="MobiDB-lite"/>
    </source>
</evidence>
<dbReference type="Proteomes" id="UP000226031">
    <property type="component" value="Unassembled WGS sequence"/>
</dbReference>
<feature type="compositionally biased region" description="Low complexity" evidence="1">
    <location>
        <begin position="382"/>
        <end position="399"/>
    </location>
</feature>
<feature type="region of interest" description="Disordered" evidence="1">
    <location>
        <begin position="379"/>
        <end position="399"/>
    </location>
</feature>
<feature type="compositionally biased region" description="Low complexity" evidence="1">
    <location>
        <begin position="83"/>
        <end position="118"/>
    </location>
</feature>
<reference evidence="2 3" key="1">
    <citation type="submission" date="2017-10" db="EMBL/GenBank/DDBJ databases">
        <title>Comparative genomics in systemic dimorphic fungi from Ajellomycetaceae.</title>
        <authorList>
            <person name="Munoz J.F."/>
            <person name="Mcewen J.G."/>
            <person name="Clay O.K."/>
            <person name="Cuomo C.A."/>
        </authorList>
    </citation>
    <scope>NUCLEOTIDE SEQUENCE [LARGE SCALE GENOMIC DNA]</scope>
    <source>
        <strain evidence="2 3">UAMH4076</strain>
    </source>
</reference>
<name>A0A2B7ZG38_9EURO</name>
<keyword evidence="3" id="KW-1185">Reference proteome</keyword>
<evidence type="ECO:0000313" key="3">
    <source>
        <dbReference type="Proteomes" id="UP000226031"/>
    </source>
</evidence>
<feature type="compositionally biased region" description="Basic and acidic residues" evidence="1">
    <location>
        <begin position="1"/>
        <end position="12"/>
    </location>
</feature>
<evidence type="ECO:0000313" key="2">
    <source>
        <dbReference type="EMBL" id="PGH32128.1"/>
    </source>
</evidence>
<dbReference type="EMBL" id="PDND01000103">
    <property type="protein sequence ID" value="PGH32128.1"/>
    <property type="molecule type" value="Genomic_DNA"/>
</dbReference>
<protein>
    <submittedName>
        <fullName evidence="2">Uncharacterized protein</fullName>
    </submittedName>
</protein>
<comment type="caution">
    <text evidence="2">The sequence shown here is derived from an EMBL/GenBank/DDBJ whole genome shotgun (WGS) entry which is preliminary data.</text>
</comment>
<feature type="region of interest" description="Disordered" evidence="1">
    <location>
        <begin position="1"/>
        <end position="118"/>
    </location>
</feature>
<gene>
    <name evidence="2" type="ORF">GX50_05089</name>
</gene>
<dbReference type="VEuPathDB" id="FungiDB:EMCG_04086"/>
<sequence length="399" mass="43853">MDGDSHQRKKYDPSGYQTGSGVGQHPIRHLSGSSADRFRQQQQPPESARGPGADGVIHQDRASTLSSYGGYGYTESPSYSTPSLQGGTLQSGGLQYQSNFPPSSSRNQQPDQQQQRLSQYESDMVYNITPQAQPQPPYEGVSHYQPRHSAAIEVLATQFGVPQYFQAEGSAVAGVSDQYLTASQVQSTPYSQPASLARATTASTLPETMADLHASTATEGLGHPGFPRESSAGFDDAYNQYQRALRQTFENTQSGRLVDASQSLLEISEWLLGNATELGLARDEEELHPDRIKLWNEFNTCWLAVCQKQKDMTQEMLESGSGSTPQNLLTEDILNKMGRELVRLCDRMEQHGLVDYQMGVWEEEILSVLGQCLDLLERNENSPTTGSSTRTTTTSAAPR</sequence>
<proteinExistence type="predicted"/>
<accession>A0A2B7ZG38</accession>
<organism evidence="2 3">
    <name type="scientific">[Emmonsia] crescens</name>
    <dbReference type="NCBI Taxonomy" id="73230"/>
    <lineage>
        <taxon>Eukaryota</taxon>
        <taxon>Fungi</taxon>
        <taxon>Dikarya</taxon>
        <taxon>Ascomycota</taxon>
        <taxon>Pezizomycotina</taxon>
        <taxon>Eurotiomycetes</taxon>
        <taxon>Eurotiomycetidae</taxon>
        <taxon>Onygenales</taxon>
        <taxon>Ajellomycetaceae</taxon>
        <taxon>Emergomyces</taxon>
    </lineage>
</organism>
<dbReference type="AlphaFoldDB" id="A0A2B7ZG38"/>
<dbReference type="STRING" id="73230.A0A2B7ZG38"/>